<protein>
    <submittedName>
        <fullName evidence="3">Ig-like domain-containing protein</fullName>
    </submittedName>
</protein>
<dbReference type="InterPro" id="IPR052762">
    <property type="entry name" value="PCW_deacetylase/CE"/>
</dbReference>
<dbReference type="Gene3D" id="2.60.120.260">
    <property type="entry name" value="Galactose-binding domain-like"/>
    <property type="match status" value="1"/>
</dbReference>
<reference evidence="3" key="1">
    <citation type="journal article" date="2021" name="PeerJ">
        <title>Extensive microbial diversity within the chicken gut microbiome revealed by metagenomics and culture.</title>
        <authorList>
            <person name="Gilroy R."/>
            <person name="Ravi A."/>
            <person name="Getino M."/>
            <person name="Pursley I."/>
            <person name="Horton D.L."/>
            <person name="Alikhan N.F."/>
            <person name="Baker D."/>
            <person name="Gharbi K."/>
            <person name="Hall N."/>
            <person name="Watson M."/>
            <person name="Adriaenssens E.M."/>
            <person name="Foster-Nyarko E."/>
            <person name="Jarju S."/>
            <person name="Secka A."/>
            <person name="Antonio M."/>
            <person name="Oren A."/>
            <person name="Chaudhuri R.R."/>
            <person name="La Ragione R."/>
            <person name="Hildebrand F."/>
            <person name="Pallen M.J."/>
        </authorList>
    </citation>
    <scope>NUCLEOTIDE SEQUENCE</scope>
    <source>
        <strain evidence="3">CHK199-9574</strain>
    </source>
</reference>
<evidence type="ECO:0000259" key="2">
    <source>
        <dbReference type="SMART" id="SM00635"/>
    </source>
</evidence>
<accession>A0A9D1ZB98</accession>
<dbReference type="InterPro" id="IPR003343">
    <property type="entry name" value="Big_2"/>
</dbReference>
<dbReference type="Gene3D" id="2.60.40.1080">
    <property type="match status" value="1"/>
</dbReference>
<keyword evidence="1" id="KW-0732">Signal</keyword>
<feature type="signal peptide" evidence="1">
    <location>
        <begin position="1"/>
        <end position="19"/>
    </location>
</feature>
<name>A0A9D1ZB98_9FIRM</name>
<dbReference type="InterPro" id="IPR036514">
    <property type="entry name" value="SGNH_hydro_sf"/>
</dbReference>
<dbReference type="SMART" id="SM00635">
    <property type="entry name" value="BID_2"/>
    <property type="match status" value="1"/>
</dbReference>
<gene>
    <name evidence="3" type="ORF">H9728_04240</name>
</gene>
<dbReference type="SUPFAM" id="SSF52266">
    <property type="entry name" value="SGNH hydrolase"/>
    <property type="match status" value="1"/>
</dbReference>
<evidence type="ECO:0000256" key="1">
    <source>
        <dbReference type="SAM" id="SignalP"/>
    </source>
</evidence>
<dbReference type="PANTHER" id="PTHR37834">
    <property type="entry name" value="GDSL-LIKE LIPASE/ACYLHYDROLASE DOMAIN PROTEIN (AFU_ORTHOLOGUE AFUA_2G00620)"/>
    <property type="match status" value="1"/>
</dbReference>
<dbReference type="InterPro" id="IPR008964">
    <property type="entry name" value="Invasin/intimin_cell_adhesion"/>
</dbReference>
<dbReference type="PANTHER" id="PTHR37834:SF2">
    <property type="entry name" value="ESTERASE, SGNH HYDROLASE-TYPE"/>
    <property type="match status" value="1"/>
</dbReference>
<proteinExistence type="predicted"/>
<feature type="domain" description="BIG2" evidence="2">
    <location>
        <begin position="34"/>
        <end position="107"/>
    </location>
</feature>
<reference evidence="3" key="2">
    <citation type="submission" date="2021-04" db="EMBL/GenBank/DDBJ databases">
        <authorList>
            <person name="Gilroy R."/>
        </authorList>
    </citation>
    <scope>NUCLEOTIDE SEQUENCE</scope>
    <source>
        <strain evidence="3">CHK199-9574</strain>
    </source>
</reference>
<dbReference type="Pfam" id="PF02368">
    <property type="entry name" value="Big_2"/>
    <property type="match status" value="1"/>
</dbReference>
<dbReference type="Proteomes" id="UP000824135">
    <property type="component" value="Unassembled WGS sequence"/>
</dbReference>
<dbReference type="EMBL" id="DXCO01000032">
    <property type="protein sequence ID" value="HIY78233.1"/>
    <property type="molecule type" value="Genomic_DNA"/>
</dbReference>
<dbReference type="Gene3D" id="3.40.50.1110">
    <property type="entry name" value="SGNH hydrolase"/>
    <property type="match status" value="1"/>
</dbReference>
<dbReference type="Pfam" id="PF17996">
    <property type="entry name" value="CE2_N"/>
    <property type="match status" value="1"/>
</dbReference>
<evidence type="ECO:0000313" key="4">
    <source>
        <dbReference type="Proteomes" id="UP000824135"/>
    </source>
</evidence>
<evidence type="ECO:0000313" key="3">
    <source>
        <dbReference type="EMBL" id="HIY78233.1"/>
    </source>
</evidence>
<dbReference type="AlphaFoldDB" id="A0A9D1ZB98"/>
<dbReference type="SUPFAM" id="SSF49373">
    <property type="entry name" value="Invasin/intimin cell-adhesion fragments"/>
    <property type="match status" value="1"/>
</dbReference>
<feature type="chain" id="PRO_5038910217" evidence="1">
    <location>
        <begin position="20"/>
        <end position="450"/>
    </location>
</feature>
<comment type="caution">
    <text evidence="3">The sequence shown here is derived from an EMBL/GenBank/DDBJ whole genome shotgun (WGS) entry which is preliminary data.</text>
</comment>
<organism evidence="3 4">
    <name type="scientific">Candidatus Borkfalkia excrementavium</name>
    <dbReference type="NCBI Taxonomy" id="2838505"/>
    <lineage>
        <taxon>Bacteria</taxon>
        <taxon>Bacillati</taxon>
        <taxon>Bacillota</taxon>
        <taxon>Clostridia</taxon>
        <taxon>Christensenellales</taxon>
        <taxon>Christensenellaceae</taxon>
        <taxon>Candidatus Borkfalkia</taxon>
    </lineage>
</organism>
<dbReference type="InterPro" id="IPR040794">
    <property type="entry name" value="CE2_N"/>
</dbReference>
<sequence>MKKVIAAILAVALFSVCFAACEQKKTAPPTEEETQTSIAFEENIYETGIGHAVQTKVKTENADTVTYASDNPAVATVSETVAVTGVAAGSAVITATAKPTEGDKSVSAQCTVNVNPSSYETLNGNEPLVKWLGRNFTAAGSVNCYNTASGLEISFYGTGLSATISAAGEKTPQLCVLTDGETDPAENVIDLTKTKATEEYVLVEDLPAGKHTARVLKITEAMTTSVGFVSLETDGYFLSRPADREYKIEVYGDSISAGHKNMRTTAAEPPDSTDKIQNGCLTYAWLAAEELNADVSVIARTGIGIYSAWGNPFVMKDNWNKTYLSEDDFLGTGYGNPVWEGDHAADAVLVNLGTNDVWYQWDAEKYEEEMIKFCEDLIEYHGKDAQIVLIYGMMVSDNKDALRNASMRLRAAGNKNVTLLELPKSAQGHPRLADNTAAAKVLADHLKDLL</sequence>